<dbReference type="Gene3D" id="2.40.160.10">
    <property type="entry name" value="Porin"/>
    <property type="match status" value="1"/>
</dbReference>
<accession>A0A6J4U964</accession>
<reference evidence="2" key="1">
    <citation type="submission" date="2020-02" db="EMBL/GenBank/DDBJ databases">
        <authorList>
            <person name="Meier V. D."/>
        </authorList>
    </citation>
    <scope>NUCLEOTIDE SEQUENCE</scope>
    <source>
        <strain evidence="2">AVDCRST_MAG23</strain>
    </source>
</reference>
<sequence length="238" mass="24587">MLRPGGIIAIGGTALCSLALLLAPATAASNQQQQKKRSGPSLSIGSFTPAVADPRLAAEFARRGFQPGSFRFTPSAASGDKSKAVRVAVRARTAAPAAAVAVAAREPSATAVTAITPAAYNLGLSVGWKRFAISGDVAKVQGGPVPGGREAAEVGISYAGKKFTGRVSAGADRRDGVIAPIDPIESSYSLDVGGSYRLGRNVDVTGGLRYKIQNDRLEPLADQRRDSQAVYIGTAFRF</sequence>
<dbReference type="EMBL" id="CADCWD010000079">
    <property type="protein sequence ID" value="CAA9544337.1"/>
    <property type="molecule type" value="Genomic_DNA"/>
</dbReference>
<evidence type="ECO:0000313" key="2">
    <source>
        <dbReference type="EMBL" id="CAA9544337.1"/>
    </source>
</evidence>
<evidence type="ECO:0008006" key="3">
    <source>
        <dbReference type="Google" id="ProtNLM"/>
    </source>
</evidence>
<dbReference type="SUPFAM" id="SSF56935">
    <property type="entry name" value="Porins"/>
    <property type="match status" value="1"/>
</dbReference>
<feature type="chain" id="PRO_5027040743" description="Porin domain-containing protein" evidence="1">
    <location>
        <begin position="28"/>
        <end position="238"/>
    </location>
</feature>
<name>A0A6J4U964_9SPHN</name>
<proteinExistence type="predicted"/>
<protein>
    <recommendedName>
        <fullName evidence="3">Porin domain-containing protein</fullName>
    </recommendedName>
</protein>
<dbReference type="InterPro" id="IPR023614">
    <property type="entry name" value="Porin_dom_sf"/>
</dbReference>
<keyword evidence="1" id="KW-0732">Signal</keyword>
<organism evidence="2">
    <name type="scientific">uncultured Sphingosinicella sp</name>
    <dbReference type="NCBI Taxonomy" id="478748"/>
    <lineage>
        <taxon>Bacteria</taxon>
        <taxon>Pseudomonadati</taxon>
        <taxon>Pseudomonadota</taxon>
        <taxon>Alphaproteobacteria</taxon>
        <taxon>Sphingomonadales</taxon>
        <taxon>Sphingosinicellaceae</taxon>
        <taxon>Sphingosinicella</taxon>
        <taxon>environmental samples</taxon>
    </lineage>
</organism>
<feature type="signal peptide" evidence="1">
    <location>
        <begin position="1"/>
        <end position="27"/>
    </location>
</feature>
<dbReference type="AlphaFoldDB" id="A0A6J4U964"/>
<gene>
    <name evidence="2" type="ORF">AVDCRST_MAG23-2392</name>
</gene>
<evidence type="ECO:0000256" key="1">
    <source>
        <dbReference type="SAM" id="SignalP"/>
    </source>
</evidence>